<gene>
    <name evidence="3" type="ORF">SDC9_48768</name>
</gene>
<proteinExistence type="predicted"/>
<dbReference type="Gene3D" id="3.40.50.850">
    <property type="entry name" value="Isochorismatase-like"/>
    <property type="match status" value="1"/>
</dbReference>
<dbReference type="AlphaFoldDB" id="A0A644WFY4"/>
<dbReference type="InterPro" id="IPR050272">
    <property type="entry name" value="Isochorismatase-like_hydrls"/>
</dbReference>
<evidence type="ECO:0000256" key="1">
    <source>
        <dbReference type="ARBA" id="ARBA00022801"/>
    </source>
</evidence>
<evidence type="ECO:0000313" key="3">
    <source>
        <dbReference type="EMBL" id="MPM02519.1"/>
    </source>
</evidence>
<dbReference type="EMBL" id="VSSQ01000875">
    <property type="protein sequence ID" value="MPM02519.1"/>
    <property type="molecule type" value="Genomic_DNA"/>
</dbReference>
<dbReference type="GO" id="GO:0016787">
    <property type="term" value="F:hydrolase activity"/>
    <property type="evidence" value="ECO:0007669"/>
    <property type="project" value="UniProtKB-KW"/>
</dbReference>
<dbReference type="PANTHER" id="PTHR43540">
    <property type="entry name" value="PEROXYUREIDOACRYLATE/UREIDOACRYLATE AMIDOHYDROLASE-RELATED"/>
    <property type="match status" value="1"/>
</dbReference>
<dbReference type="InterPro" id="IPR036380">
    <property type="entry name" value="Isochorismatase-like_sf"/>
</dbReference>
<evidence type="ECO:0000259" key="2">
    <source>
        <dbReference type="Pfam" id="PF00857"/>
    </source>
</evidence>
<accession>A0A644WFY4</accession>
<protein>
    <recommendedName>
        <fullName evidence="2">Isochorismatase-like domain-containing protein</fullName>
    </recommendedName>
</protein>
<dbReference type="SUPFAM" id="SSF52499">
    <property type="entry name" value="Isochorismatase-like hydrolases"/>
    <property type="match status" value="1"/>
</dbReference>
<dbReference type="PANTHER" id="PTHR43540:SF6">
    <property type="entry name" value="ISOCHORISMATASE-LIKE DOMAIN-CONTAINING PROTEIN"/>
    <property type="match status" value="1"/>
</dbReference>
<organism evidence="3">
    <name type="scientific">bioreactor metagenome</name>
    <dbReference type="NCBI Taxonomy" id="1076179"/>
    <lineage>
        <taxon>unclassified sequences</taxon>
        <taxon>metagenomes</taxon>
        <taxon>ecological metagenomes</taxon>
    </lineage>
</organism>
<comment type="caution">
    <text evidence="3">The sequence shown here is derived from an EMBL/GenBank/DDBJ whole genome shotgun (WGS) entry which is preliminary data.</text>
</comment>
<dbReference type="Pfam" id="PF00857">
    <property type="entry name" value="Isochorismatase"/>
    <property type="match status" value="1"/>
</dbReference>
<sequence>MPTAMSTDSSKSHSDSLLVIIDMQQDFVTGSLGSKEAQLVVDRIAAKIQSHQGPLAYTLDTHQSDYLATNEGRHLPVEHCIKGEEGHHLVPALKPLLEHARCFEKPTFGSVELAGWIASQSNLDRVELAGVCTDICVVSNALLIKAFQPELTVLVDGACCAGTSIQAHKAALETMRSCQIEVF</sequence>
<dbReference type="CDD" id="cd00431">
    <property type="entry name" value="cysteine_hydrolases"/>
    <property type="match status" value="1"/>
</dbReference>
<reference evidence="3" key="1">
    <citation type="submission" date="2019-08" db="EMBL/GenBank/DDBJ databases">
        <authorList>
            <person name="Kucharzyk K."/>
            <person name="Murdoch R.W."/>
            <person name="Higgins S."/>
            <person name="Loffler F."/>
        </authorList>
    </citation>
    <scope>NUCLEOTIDE SEQUENCE</scope>
</reference>
<name>A0A644WFY4_9ZZZZ</name>
<keyword evidence="1" id="KW-0378">Hydrolase</keyword>
<feature type="domain" description="Isochorismatase-like" evidence="2">
    <location>
        <begin position="16"/>
        <end position="181"/>
    </location>
</feature>
<dbReference type="InterPro" id="IPR000868">
    <property type="entry name" value="Isochorismatase-like_dom"/>
</dbReference>